<keyword evidence="2" id="KW-0614">Plasmid</keyword>
<name>A0A288XFL4_ECOLX</name>
<dbReference type="EMBL" id="KY706108">
    <property type="protein sequence ID" value="ASK37332.1"/>
    <property type="molecule type" value="Genomic_DNA"/>
</dbReference>
<dbReference type="InterPro" id="IPR001584">
    <property type="entry name" value="Integrase_cat-core"/>
</dbReference>
<sequence>MITEKNCGSRSRWTAVTVRHCTVTTGGFDSETVQDVMLGAVERRFGSELPASPVEWLTDNGSCYRANETRQFARMLGLEPKNTAVRSPESNGIAESFVKTIKRDYISIMPKPDGLTAAKNLAEAFEHYNEWHPHSALGYRSPREYLRQRSSNGLSDNRCLEI</sequence>
<dbReference type="PANTHER" id="PTHR46889:SF4">
    <property type="entry name" value="TRANSPOSASE INSO FOR INSERTION SEQUENCE ELEMENT IS911B-RELATED"/>
    <property type="match status" value="1"/>
</dbReference>
<dbReference type="PANTHER" id="PTHR46889">
    <property type="entry name" value="TRANSPOSASE INSF FOR INSERTION SEQUENCE IS3B-RELATED"/>
    <property type="match status" value="1"/>
</dbReference>
<organism evidence="2">
    <name type="scientific">Escherichia coli</name>
    <dbReference type="NCBI Taxonomy" id="562"/>
    <lineage>
        <taxon>Bacteria</taxon>
        <taxon>Pseudomonadati</taxon>
        <taxon>Pseudomonadota</taxon>
        <taxon>Gammaproteobacteria</taxon>
        <taxon>Enterobacterales</taxon>
        <taxon>Enterobacteriaceae</taxon>
        <taxon>Escherichia</taxon>
    </lineage>
</organism>
<dbReference type="AlphaFoldDB" id="A0A288XFL4"/>
<evidence type="ECO:0000259" key="1">
    <source>
        <dbReference type="PROSITE" id="PS50994"/>
    </source>
</evidence>
<accession>A0A288XFL4</accession>
<proteinExistence type="predicted"/>
<dbReference type="InterPro" id="IPR036397">
    <property type="entry name" value="RNaseH_sf"/>
</dbReference>
<dbReference type="SUPFAM" id="SSF53098">
    <property type="entry name" value="Ribonuclease H-like"/>
    <property type="match status" value="1"/>
</dbReference>
<dbReference type="GO" id="GO:0003676">
    <property type="term" value="F:nucleic acid binding"/>
    <property type="evidence" value="ECO:0007669"/>
    <property type="project" value="InterPro"/>
</dbReference>
<protein>
    <submittedName>
        <fullName evidence="2">Mobile element protein</fullName>
    </submittedName>
</protein>
<dbReference type="PROSITE" id="PS50994">
    <property type="entry name" value="INTEGRASE"/>
    <property type="match status" value="1"/>
</dbReference>
<feature type="domain" description="Integrase catalytic" evidence="1">
    <location>
        <begin position="30"/>
        <end position="150"/>
    </location>
</feature>
<reference evidence="2" key="1">
    <citation type="submission" date="2017-03" db="EMBL/GenBank/DDBJ databases">
        <title>Emergence of Enteroaggreggative Eschericia coli ST131 clones causing extra-intestinal infections.</title>
        <authorList>
            <person name="Boll E.J."/>
            <person name="Stegger M."/>
            <person name="Hasman H."/>
            <person name="Roer L."/>
            <person name="Overballe-Petersne S."/>
            <person name="Ng K."/>
            <person name="Scheutz F."/>
            <person name="Hammerum A.M."/>
            <person name="Hansen F."/>
            <person name="Hansen D.S."/>
            <person name="Price L.B."/>
            <person name="Johnson J.R."/>
            <person name="Struve C."/>
            <person name="Olesen B."/>
        </authorList>
    </citation>
    <scope>NUCLEOTIDE SEQUENCE</scope>
    <source>
        <strain evidence="2">PAA-ST131</strain>
        <plasmid evidence="2">ESBL20150001</plasmid>
    </source>
</reference>
<geneLocation type="plasmid" evidence="2">
    <name>ESBL20150001</name>
</geneLocation>
<evidence type="ECO:0000313" key="2">
    <source>
        <dbReference type="EMBL" id="ASK37332.1"/>
    </source>
</evidence>
<dbReference type="Pfam" id="PF13683">
    <property type="entry name" value="rve_3"/>
    <property type="match status" value="1"/>
</dbReference>
<dbReference type="Gene3D" id="3.30.420.10">
    <property type="entry name" value="Ribonuclease H-like superfamily/Ribonuclease H"/>
    <property type="match status" value="1"/>
</dbReference>
<dbReference type="InterPro" id="IPR012337">
    <property type="entry name" value="RNaseH-like_sf"/>
</dbReference>
<dbReference type="GO" id="GO:0015074">
    <property type="term" value="P:DNA integration"/>
    <property type="evidence" value="ECO:0007669"/>
    <property type="project" value="InterPro"/>
</dbReference>
<dbReference type="InterPro" id="IPR050900">
    <property type="entry name" value="Transposase_IS3/IS150/IS904"/>
</dbReference>